<name>A0A8H7QIH8_9FUNG</name>
<organism evidence="4 5">
    <name type="scientific">Mucor saturninus</name>
    <dbReference type="NCBI Taxonomy" id="64648"/>
    <lineage>
        <taxon>Eukaryota</taxon>
        <taxon>Fungi</taxon>
        <taxon>Fungi incertae sedis</taxon>
        <taxon>Mucoromycota</taxon>
        <taxon>Mucoromycotina</taxon>
        <taxon>Mucoromycetes</taxon>
        <taxon>Mucorales</taxon>
        <taxon>Mucorineae</taxon>
        <taxon>Mucoraceae</taxon>
        <taxon>Mucor</taxon>
    </lineage>
</organism>
<dbReference type="GO" id="GO:0016787">
    <property type="term" value="F:hydrolase activity"/>
    <property type="evidence" value="ECO:0007669"/>
    <property type="project" value="UniProtKB-KW"/>
</dbReference>
<comment type="similarity">
    <text evidence="1">Belongs to the isochorismatase family.</text>
</comment>
<evidence type="ECO:0000313" key="5">
    <source>
        <dbReference type="Proteomes" id="UP000603453"/>
    </source>
</evidence>
<dbReference type="Proteomes" id="UP000603453">
    <property type="component" value="Unassembled WGS sequence"/>
</dbReference>
<evidence type="ECO:0000256" key="1">
    <source>
        <dbReference type="ARBA" id="ARBA00006336"/>
    </source>
</evidence>
<evidence type="ECO:0000256" key="2">
    <source>
        <dbReference type="ARBA" id="ARBA00022801"/>
    </source>
</evidence>
<keyword evidence="5" id="KW-1185">Reference proteome</keyword>
<gene>
    <name evidence="4" type="ORF">INT47_001013</name>
</gene>
<dbReference type="AlphaFoldDB" id="A0A8H7QIH8"/>
<dbReference type="SUPFAM" id="SSF52499">
    <property type="entry name" value="Isochorismatase-like hydrolases"/>
    <property type="match status" value="1"/>
</dbReference>
<feature type="domain" description="Isochorismatase-like" evidence="3">
    <location>
        <begin position="5"/>
        <end position="151"/>
    </location>
</feature>
<dbReference type="PANTHER" id="PTHR43540">
    <property type="entry name" value="PEROXYUREIDOACRYLATE/UREIDOACRYLATE AMIDOHYDROLASE-RELATED"/>
    <property type="match status" value="1"/>
</dbReference>
<comment type="caution">
    <text evidence="4">The sequence shown here is derived from an EMBL/GenBank/DDBJ whole genome shotgun (WGS) entry which is preliminary data.</text>
</comment>
<reference evidence="4" key="1">
    <citation type="submission" date="2020-12" db="EMBL/GenBank/DDBJ databases">
        <title>Metabolic potential, ecology and presence of endohyphal bacteria is reflected in genomic diversity of Mucoromycotina.</title>
        <authorList>
            <person name="Muszewska A."/>
            <person name="Okrasinska A."/>
            <person name="Steczkiewicz K."/>
            <person name="Drgas O."/>
            <person name="Orlowska M."/>
            <person name="Perlinska-Lenart U."/>
            <person name="Aleksandrzak-Piekarczyk T."/>
            <person name="Szatraj K."/>
            <person name="Zielenkiewicz U."/>
            <person name="Pilsyk S."/>
            <person name="Malc E."/>
            <person name="Mieczkowski P."/>
            <person name="Kruszewska J.S."/>
            <person name="Biernat P."/>
            <person name="Pawlowska J."/>
        </authorList>
    </citation>
    <scope>NUCLEOTIDE SEQUENCE</scope>
    <source>
        <strain evidence="4">WA0000017839</strain>
    </source>
</reference>
<dbReference type="InterPro" id="IPR036380">
    <property type="entry name" value="Isochorismatase-like_sf"/>
</dbReference>
<evidence type="ECO:0000313" key="4">
    <source>
        <dbReference type="EMBL" id="KAG2193349.1"/>
    </source>
</evidence>
<evidence type="ECO:0000259" key="3">
    <source>
        <dbReference type="Pfam" id="PF00857"/>
    </source>
</evidence>
<sequence length="192" mass="21679">MSQEALIVVDVQNDYFPGGKLVNSRPVETAEACAQLIHKFRQEGKEVVFIQHFMKDYLETTYPFLLKNTRGSEIHTSVQPLATEKIITKNESSSFVGTDLKEYLVSKGIKRLVVVGMMIHNCVNATVYSGVEEGFPCIVVEEAVDTMDQEYNGELVKAQDIKKAFLTGIQFAYSTVYKLQEVLADEYTYRSI</sequence>
<accession>A0A8H7QIH8</accession>
<keyword evidence="2" id="KW-0378">Hydrolase</keyword>
<dbReference type="OrthoDB" id="245563at2759"/>
<dbReference type="Pfam" id="PF00857">
    <property type="entry name" value="Isochorismatase"/>
    <property type="match status" value="1"/>
</dbReference>
<dbReference type="Gene3D" id="3.40.50.850">
    <property type="entry name" value="Isochorismatase-like"/>
    <property type="match status" value="1"/>
</dbReference>
<proteinExistence type="inferred from homology"/>
<dbReference type="InterPro" id="IPR000868">
    <property type="entry name" value="Isochorismatase-like_dom"/>
</dbReference>
<protein>
    <recommendedName>
        <fullName evidence="3">Isochorismatase-like domain-containing protein</fullName>
    </recommendedName>
</protein>
<dbReference type="PANTHER" id="PTHR43540:SF1">
    <property type="entry name" value="ISOCHORISMATASE HYDROLASE"/>
    <property type="match status" value="1"/>
</dbReference>
<dbReference type="EMBL" id="JAEPRD010000237">
    <property type="protein sequence ID" value="KAG2193349.1"/>
    <property type="molecule type" value="Genomic_DNA"/>
</dbReference>
<dbReference type="InterPro" id="IPR050272">
    <property type="entry name" value="Isochorismatase-like_hydrls"/>
</dbReference>
<dbReference type="CDD" id="cd01014">
    <property type="entry name" value="nicotinamidase_related"/>
    <property type="match status" value="1"/>
</dbReference>